<organism evidence="1 2">
    <name type="scientific">Lacrimispora defluvii</name>
    <dbReference type="NCBI Taxonomy" id="2719233"/>
    <lineage>
        <taxon>Bacteria</taxon>
        <taxon>Bacillati</taxon>
        <taxon>Bacillota</taxon>
        <taxon>Clostridia</taxon>
        <taxon>Lachnospirales</taxon>
        <taxon>Lachnospiraceae</taxon>
        <taxon>Lacrimispora</taxon>
    </lineage>
</organism>
<accession>A0ABX1VZ56</accession>
<dbReference type="EMBL" id="JAAOXG010000048">
    <property type="protein sequence ID" value="NNJ32117.1"/>
    <property type="molecule type" value="Genomic_DNA"/>
</dbReference>
<dbReference type="RefSeq" id="WP_170823222.1">
    <property type="nucleotide sequence ID" value="NZ_JAAOXG010000048.1"/>
</dbReference>
<sequence length="82" mass="9417">MESSKVYVDVTAEFSKEGVLTPKSFRWTDGSVYEIQRVKDIRRAASLKAGGVGMRYTCIVNGRESYLYYEDNNMWFMERAGA</sequence>
<evidence type="ECO:0000313" key="2">
    <source>
        <dbReference type="Proteomes" id="UP000539052"/>
    </source>
</evidence>
<protein>
    <submittedName>
        <fullName evidence="1">Uncharacterized protein</fullName>
    </submittedName>
</protein>
<dbReference type="Proteomes" id="UP000539052">
    <property type="component" value="Unassembled WGS sequence"/>
</dbReference>
<gene>
    <name evidence="1" type="ORF">G9470_20335</name>
</gene>
<keyword evidence="2" id="KW-1185">Reference proteome</keyword>
<proteinExistence type="predicted"/>
<reference evidence="1 2" key="1">
    <citation type="submission" date="2020-03" db="EMBL/GenBank/DDBJ databases">
        <title>Genome Sequence of industrial isolate, B5A.</title>
        <authorList>
            <person name="Sharma S."/>
            <person name="Patil P.B."/>
            <person name="Korpole S."/>
        </authorList>
    </citation>
    <scope>NUCLEOTIDE SEQUENCE [LARGE SCALE GENOMIC DNA]</scope>
    <source>
        <strain evidence="1 2">PI-S10-B5A</strain>
    </source>
</reference>
<name>A0ABX1VZ56_9FIRM</name>
<comment type="caution">
    <text evidence="1">The sequence shown here is derived from an EMBL/GenBank/DDBJ whole genome shotgun (WGS) entry which is preliminary data.</text>
</comment>
<evidence type="ECO:0000313" key="1">
    <source>
        <dbReference type="EMBL" id="NNJ32117.1"/>
    </source>
</evidence>